<reference evidence="2" key="1">
    <citation type="submission" date="2022-11" db="UniProtKB">
        <authorList>
            <consortium name="WormBaseParasite"/>
        </authorList>
    </citation>
    <scope>IDENTIFICATION</scope>
</reference>
<evidence type="ECO:0000313" key="2">
    <source>
        <dbReference type="WBParaSite" id="JU765_v2.g10656.t1"/>
    </source>
</evidence>
<organism evidence="1 2">
    <name type="scientific">Panagrolaimus sp. JU765</name>
    <dbReference type="NCBI Taxonomy" id="591449"/>
    <lineage>
        <taxon>Eukaryota</taxon>
        <taxon>Metazoa</taxon>
        <taxon>Ecdysozoa</taxon>
        <taxon>Nematoda</taxon>
        <taxon>Chromadorea</taxon>
        <taxon>Rhabditida</taxon>
        <taxon>Tylenchina</taxon>
        <taxon>Panagrolaimomorpha</taxon>
        <taxon>Panagrolaimoidea</taxon>
        <taxon>Panagrolaimidae</taxon>
        <taxon>Panagrolaimus</taxon>
    </lineage>
</organism>
<name>A0AC34PWJ1_9BILA</name>
<dbReference type="Proteomes" id="UP000887576">
    <property type="component" value="Unplaced"/>
</dbReference>
<accession>A0AC34PWJ1</accession>
<dbReference type="WBParaSite" id="JU765_v2.g10656.t1">
    <property type="protein sequence ID" value="JU765_v2.g10656.t1"/>
    <property type="gene ID" value="JU765_v2.g10656"/>
</dbReference>
<proteinExistence type="predicted"/>
<evidence type="ECO:0000313" key="1">
    <source>
        <dbReference type="Proteomes" id="UP000887576"/>
    </source>
</evidence>
<sequence length="186" mass="21343">MNYFYFSFLFFPIVIASKETSVECGACLMVINEIEKSILASDPKKKLTVGSFRVDPKGNQATNDIPYARSQMHINELLEDVCDKYNKYTQAVHPVTGKLTFAHEDLVIEYKRKGKSSKLQFACNDFIDAHENEIVKFMQQETEKPTHSFCYTQLELCSAVDCVPFPDYKEEQPNQDEEANAENDEL</sequence>
<protein>
    <submittedName>
        <fullName evidence="2">DUF3456 domain-containing protein</fullName>
    </submittedName>
</protein>